<organism evidence="2 3">
    <name type="scientific">Anaerotruncus colihominis</name>
    <dbReference type="NCBI Taxonomy" id="169435"/>
    <lineage>
        <taxon>Bacteria</taxon>
        <taxon>Bacillati</taxon>
        <taxon>Bacillota</taxon>
        <taxon>Clostridia</taxon>
        <taxon>Eubacteriales</taxon>
        <taxon>Oscillospiraceae</taxon>
        <taxon>Anaerotruncus</taxon>
    </lineage>
</organism>
<dbReference type="RefSeq" id="WP_087303621.1">
    <property type="nucleotide sequence ID" value="NZ_NFKP01000058.1"/>
</dbReference>
<name>A0A1Y4MJ42_9FIRM</name>
<dbReference type="SUPFAM" id="SSF160631">
    <property type="entry name" value="SMI1/KNR4-like"/>
    <property type="match status" value="1"/>
</dbReference>
<dbReference type="Gene3D" id="3.40.1580.10">
    <property type="entry name" value="SMI1/KNR4-like"/>
    <property type="match status" value="1"/>
</dbReference>
<dbReference type="AlphaFoldDB" id="A0A1Y4MJ42"/>
<dbReference type="InterPro" id="IPR018958">
    <property type="entry name" value="Knr4/Smi1-like_dom"/>
</dbReference>
<accession>A0A1Y4MJ42</accession>
<evidence type="ECO:0000313" key="2">
    <source>
        <dbReference type="EMBL" id="OUP63901.1"/>
    </source>
</evidence>
<feature type="domain" description="Knr4/Smi1-like" evidence="1">
    <location>
        <begin position="12"/>
        <end position="132"/>
    </location>
</feature>
<evidence type="ECO:0000259" key="1">
    <source>
        <dbReference type="Pfam" id="PF09346"/>
    </source>
</evidence>
<reference evidence="3" key="1">
    <citation type="submission" date="2017-04" db="EMBL/GenBank/DDBJ databases">
        <title>Function of individual gut microbiota members based on whole genome sequencing of pure cultures obtained from chicken caecum.</title>
        <authorList>
            <person name="Medvecky M."/>
            <person name="Cejkova D."/>
            <person name="Polansky O."/>
            <person name="Karasova D."/>
            <person name="Kubasova T."/>
            <person name="Cizek A."/>
            <person name="Rychlik I."/>
        </authorList>
    </citation>
    <scope>NUCLEOTIDE SEQUENCE [LARGE SCALE GENOMIC DNA]</scope>
    <source>
        <strain evidence="3">An175</strain>
    </source>
</reference>
<comment type="caution">
    <text evidence="2">The sequence shown here is derived from an EMBL/GenBank/DDBJ whole genome shotgun (WGS) entry which is preliminary data.</text>
</comment>
<dbReference type="EMBL" id="NFKP01000058">
    <property type="protein sequence ID" value="OUP63901.1"/>
    <property type="molecule type" value="Genomic_DNA"/>
</dbReference>
<protein>
    <recommendedName>
        <fullName evidence="1">Knr4/Smi1-like domain-containing protein</fullName>
    </recommendedName>
</protein>
<gene>
    <name evidence="2" type="ORF">B5F11_20385</name>
</gene>
<dbReference type="Pfam" id="PF09346">
    <property type="entry name" value="SMI1_KNR4"/>
    <property type="match status" value="1"/>
</dbReference>
<proteinExistence type="predicted"/>
<sequence length="165" mass="19564">MFEFLKMKGFSVKDSDVEQAQNELKVVFPEQLKLFWKEIGFGNLSIEPGDVASNWDKFFSPEEVLQLHRREGEFAQYARYLSEGGIEEREAEGDLVFFQINHATYLTISPKENGRIYYYDLPIAESLEEFFRKDLKKYHYFYDLYAEEKKDILNQIKRLKGMDLG</sequence>
<dbReference type="InterPro" id="IPR037883">
    <property type="entry name" value="Knr4/Smi1-like_sf"/>
</dbReference>
<dbReference type="Proteomes" id="UP000196386">
    <property type="component" value="Unassembled WGS sequence"/>
</dbReference>
<evidence type="ECO:0000313" key="3">
    <source>
        <dbReference type="Proteomes" id="UP000196386"/>
    </source>
</evidence>